<keyword evidence="2" id="KW-0862">Zinc</keyword>
<dbReference type="HOGENOM" id="CLU_011409_4_0_1"/>
<feature type="compositionally biased region" description="Basic and acidic residues" evidence="7">
    <location>
        <begin position="47"/>
        <end position="62"/>
    </location>
</feature>
<dbReference type="EMBL" id="ABDG02000017">
    <property type="protein sequence ID" value="EHK49334.1"/>
    <property type="molecule type" value="Genomic_DNA"/>
</dbReference>
<evidence type="ECO:0000256" key="2">
    <source>
        <dbReference type="ARBA" id="ARBA00022833"/>
    </source>
</evidence>
<proteinExistence type="predicted"/>
<accession>G9NKB6</accession>
<reference evidence="8 9" key="1">
    <citation type="journal article" date="2011" name="Genome Biol.">
        <title>Comparative genome sequence analysis underscores mycoparasitism as the ancestral life style of Trichoderma.</title>
        <authorList>
            <person name="Kubicek C.P."/>
            <person name="Herrera-Estrella A."/>
            <person name="Seidl-Seiboth V."/>
            <person name="Martinez D.A."/>
            <person name="Druzhinina I.S."/>
            <person name="Thon M."/>
            <person name="Zeilinger S."/>
            <person name="Casas-Flores S."/>
            <person name="Horwitz B.A."/>
            <person name="Mukherjee P.K."/>
            <person name="Mukherjee M."/>
            <person name="Kredics L."/>
            <person name="Alcaraz L.D."/>
            <person name="Aerts A."/>
            <person name="Antal Z."/>
            <person name="Atanasova L."/>
            <person name="Cervantes-Badillo M.G."/>
            <person name="Challacombe J."/>
            <person name="Chertkov O."/>
            <person name="McCluskey K."/>
            <person name="Coulpier F."/>
            <person name="Deshpande N."/>
            <person name="von Doehren H."/>
            <person name="Ebbole D.J."/>
            <person name="Esquivel-Naranjo E.U."/>
            <person name="Fekete E."/>
            <person name="Flipphi M."/>
            <person name="Glaser F."/>
            <person name="Gomez-Rodriguez E.Y."/>
            <person name="Gruber S."/>
            <person name="Han C."/>
            <person name="Henrissat B."/>
            <person name="Hermosa R."/>
            <person name="Hernandez-Onate M."/>
            <person name="Karaffa L."/>
            <person name="Kosti I."/>
            <person name="Le Crom S."/>
            <person name="Lindquist E."/>
            <person name="Lucas S."/>
            <person name="Luebeck M."/>
            <person name="Luebeck P.S."/>
            <person name="Margeot A."/>
            <person name="Metz B."/>
            <person name="Misra M."/>
            <person name="Nevalainen H."/>
            <person name="Omann M."/>
            <person name="Packer N."/>
            <person name="Perrone G."/>
            <person name="Uresti-Rivera E.E."/>
            <person name="Salamov A."/>
            <person name="Schmoll M."/>
            <person name="Seiboth B."/>
            <person name="Shapiro H."/>
            <person name="Sukno S."/>
            <person name="Tamayo-Ramos J.A."/>
            <person name="Tisch D."/>
            <person name="Wiest A."/>
            <person name="Wilkinson H.H."/>
            <person name="Zhang M."/>
            <person name="Coutinho P.M."/>
            <person name="Kenerley C.M."/>
            <person name="Monte E."/>
            <person name="Baker S.E."/>
            <person name="Grigoriev I.V."/>
        </authorList>
    </citation>
    <scope>NUCLEOTIDE SEQUENCE [LARGE SCALE GENOMIC DNA]</scope>
    <source>
        <strain evidence="9">ATCC 20476 / IMI 206040</strain>
    </source>
</reference>
<keyword evidence="6" id="KW-0539">Nucleus</keyword>
<dbReference type="OMA" id="FMVAQRC"/>
<evidence type="ECO:0008006" key="10">
    <source>
        <dbReference type="Google" id="ProtNLM"/>
    </source>
</evidence>
<evidence type="ECO:0000256" key="5">
    <source>
        <dbReference type="ARBA" id="ARBA00023163"/>
    </source>
</evidence>
<dbReference type="STRING" id="452589.G9NKB6"/>
<dbReference type="GO" id="GO:0008270">
    <property type="term" value="F:zinc ion binding"/>
    <property type="evidence" value="ECO:0007669"/>
    <property type="project" value="InterPro"/>
</dbReference>
<keyword evidence="4" id="KW-0238">DNA-binding</keyword>
<dbReference type="AlphaFoldDB" id="G9NKB6"/>
<keyword evidence="9" id="KW-1185">Reference proteome</keyword>
<dbReference type="PANTHER" id="PTHR36206:SF12">
    <property type="entry name" value="ASPERCRYPTIN BIOSYNTHESIS CLUSTER-SPECIFIC TRANSCRIPTION REGULATOR ATNN-RELATED"/>
    <property type="match status" value="1"/>
</dbReference>
<name>G9NKB6_HYPAI</name>
<dbReference type="InterPro" id="IPR001138">
    <property type="entry name" value="Zn2Cys6_DnaBD"/>
</dbReference>
<sequence>MSEMRAHTRFLGELLDTIRSYRDACNYLDRRFQPRSVRAFRGTPELSTRRQEGMPTREDGEPRAAFTSHTTLPLMPYSFIRQLSIGAFVTSPYASVCWKRMHYLSCDEARPNCRRCISTGRRCDGYLPVDIALSRRALVDIAKHPGTSIPEHIKLLQQRRQAAVPVVLTRSLSQAPAALARTPTCLGDERSRLSLEFQLFDVFRSRTIPSATLLAPSQFWTQLVLKLTHNEPAMWHACITLASLQQAWHVTENNGASAGERLHTSRQAKIKGVSEVHYYRAISLAKTVSHPTSMLVLSILLGAAAGGLGRTQDARMHVIAGRKLFVEGDQSHETARAADVLVRLDLDRLSVMDMAAPYVREDMAALRHCGQQGLFERGFDTYGQAFEGIYALTRVLMVNHYQSWASFLIKEYKFSEDLRAWELGMARFEIQPHIQTRETRPWAAGTGCENMIYALSIRICHTFLYIMLHRLREPIPETRFDQDLALFERVILLSEELCRRAASDPTSVSIDPGLIMVLYMAGSKCRHSRLRRKCVRMLEKLKRREGVWRSDAAAGMLLKIIEVEEQRHVHFGDVGDNQQFSPPTQTEMRYLQSAMKVSWNAWTKPGFGLQAWETWDRVDVIPEHCRVQDTDVAVFEEDGYLSATLHLAGSRQNQRKVIVRF</sequence>
<dbReference type="InterPro" id="IPR052360">
    <property type="entry name" value="Transcr_Regulatory_Proteins"/>
</dbReference>
<evidence type="ECO:0000256" key="6">
    <source>
        <dbReference type="ARBA" id="ARBA00023242"/>
    </source>
</evidence>
<dbReference type="PANTHER" id="PTHR36206">
    <property type="entry name" value="ASPERCRYPTIN BIOSYNTHESIS CLUSTER-SPECIFIC TRANSCRIPTION REGULATOR ATNN-RELATED"/>
    <property type="match status" value="1"/>
</dbReference>
<evidence type="ECO:0000256" key="4">
    <source>
        <dbReference type="ARBA" id="ARBA00023125"/>
    </source>
</evidence>
<dbReference type="OrthoDB" id="3598904at2759"/>
<dbReference type="CDD" id="cd00067">
    <property type="entry name" value="GAL4"/>
    <property type="match status" value="1"/>
</dbReference>
<comment type="caution">
    <text evidence="8">The sequence shown here is derived from an EMBL/GenBank/DDBJ whole genome shotgun (WGS) entry which is preliminary data.</text>
</comment>
<evidence type="ECO:0000313" key="8">
    <source>
        <dbReference type="EMBL" id="EHK49334.1"/>
    </source>
</evidence>
<evidence type="ECO:0000256" key="1">
    <source>
        <dbReference type="ARBA" id="ARBA00022723"/>
    </source>
</evidence>
<dbReference type="GO" id="GO:0000981">
    <property type="term" value="F:DNA-binding transcription factor activity, RNA polymerase II-specific"/>
    <property type="evidence" value="ECO:0007669"/>
    <property type="project" value="InterPro"/>
</dbReference>
<evidence type="ECO:0000256" key="7">
    <source>
        <dbReference type="SAM" id="MobiDB-lite"/>
    </source>
</evidence>
<keyword evidence="3" id="KW-0805">Transcription regulation</keyword>
<evidence type="ECO:0000256" key="3">
    <source>
        <dbReference type="ARBA" id="ARBA00023015"/>
    </source>
</evidence>
<keyword evidence="5" id="KW-0804">Transcription</keyword>
<dbReference type="Proteomes" id="UP000005426">
    <property type="component" value="Unassembled WGS sequence"/>
</dbReference>
<protein>
    <recommendedName>
        <fullName evidence="10">Zn(2)-C6 fungal-type domain-containing protein</fullName>
    </recommendedName>
</protein>
<dbReference type="GO" id="GO:0003677">
    <property type="term" value="F:DNA binding"/>
    <property type="evidence" value="ECO:0007669"/>
    <property type="project" value="UniProtKB-KW"/>
</dbReference>
<gene>
    <name evidence="8" type="ORF">TRIATDRAFT_92406</name>
</gene>
<keyword evidence="1" id="KW-0479">Metal-binding</keyword>
<evidence type="ECO:0000313" key="9">
    <source>
        <dbReference type="Proteomes" id="UP000005426"/>
    </source>
</evidence>
<organism evidence="8 9">
    <name type="scientific">Hypocrea atroviridis (strain ATCC 20476 / IMI 206040)</name>
    <name type="common">Trichoderma atroviride</name>
    <dbReference type="NCBI Taxonomy" id="452589"/>
    <lineage>
        <taxon>Eukaryota</taxon>
        <taxon>Fungi</taxon>
        <taxon>Dikarya</taxon>
        <taxon>Ascomycota</taxon>
        <taxon>Pezizomycotina</taxon>
        <taxon>Sordariomycetes</taxon>
        <taxon>Hypocreomycetidae</taxon>
        <taxon>Hypocreales</taxon>
        <taxon>Hypocreaceae</taxon>
        <taxon>Trichoderma</taxon>
    </lineage>
</organism>
<feature type="region of interest" description="Disordered" evidence="7">
    <location>
        <begin position="41"/>
        <end position="63"/>
    </location>
</feature>